<keyword evidence="2" id="KW-1185">Reference proteome</keyword>
<comment type="caution">
    <text evidence="1">The sequence shown here is derived from an EMBL/GenBank/DDBJ whole genome shotgun (WGS) entry which is preliminary data.</text>
</comment>
<protein>
    <submittedName>
        <fullName evidence="1">Uncharacterized protein DUF1203</fullName>
    </submittedName>
</protein>
<dbReference type="EMBL" id="SOAU01000001">
    <property type="protein sequence ID" value="TDT16990.1"/>
    <property type="molecule type" value="Genomic_DNA"/>
</dbReference>
<dbReference type="InterPro" id="IPR009593">
    <property type="entry name" value="DUF1203"/>
</dbReference>
<dbReference type="PIRSF" id="PIRSF034110">
    <property type="entry name" value="DUF1203"/>
    <property type="match status" value="1"/>
</dbReference>
<evidence type="ECO:0000313" key="2">
    <source>
        <dbReference type="Proteomes" id="UP000294558"/>
    </source>
</evidence>
<reference evidence="1 2" key="1">
    <citation type="submission" date="2019-03" db="EMBL/GenBank/DDBJ databases">
        <title>Sequencing the genomes of 1000 actinobacteria strains.</title>
        <authorList>
            <person name="Klenk H.-P."/>
        </authorList>
    </citation>
    <scope>NUCLEOTIDE SEQUENCE [LARGE SCALE GENOMIC DNA]</scope>
    <source>
        <strain evidence="1 2">DSM 18936</strain>
    </source>
</reference>
<dbReference type="Pfam" id="PF06718">
    <property type="entry name" value="DUF1203"/>
    <property type="match status" value="1"/>
</dbReference>
<gene>
    <name evidence="1" type="ORF">BDK89_2591</name>
</gene>
<evidence type="ECO:0000313" key="1">
    <source>
        <dbReference type="EMBL" id="TDT16990.1"/>
    </source>
</evidence>
<organism evidence="1 2">
    <name type="scientific">Ilumatobacter fluminis</name>
    <dbReference type="NCBI Taxonomy" id="467091"/>
    <lineage>
        <taxon>Bacteria</taxon>
        <taxon>Bacillati</taxon>
        <taxon>Actinomycetota</taxon>
        <taxon>Acidimicrobiia</taxon>
        <taxon>Acidimicrobiales</taxon>
        <taxon>Ilumatobacteraceae</taxon>
        <taxon>Ilumatobacter</taxon>
    </lineage>
</organism>
<proteinExistence type="predicted"/>
<dbReference type="AlphaFoldDB" id="A0A4R7I1D5"/>
<dbReference type="OrthoDB" id="118609at2"/>
<accession>A0A4R7I1D5</accession>
<name>A0A4R7I1D5_9ACTN</name>
<dbReference type="RefSeq" id="WP_133869312.1">
    <property type="nucleotide sequence ID" value="NZ_SOAU01000001.1"/>
</dbReference>
<sequence>MVTTIRALPLDRTTADRLRRSGGVVVEADVSPGFPCRQCLRDADVGDALVLVSYDPFPDDADSPYRGRGPIYLHRDDCSAKVDSDAFPRQLTTRRLSLRGFDAGSMMRWSTVVDGADLAEALGAGFRADGVDRIHIHNAGPGCFAAVSLRPAAR</sequence>
<dbReference type="Proteomes" id="UP000294558">
    <property type="component" value="Unassembled WGS sequence"/>
</dbReference>